<dbReference type="CDD" id="cd03801">
    <property type="entry name" value="GT4_PimA-like"/>
    <property type="match status" value="1"/>
</dbReference>
<evidence type="ECO:0000256" key="2">
    <source>
        <dbReference type="ARBA" id="ARBA00022679"/>
    </source>
</evidence>
<dbReference type="SUPFAM" id="SSF53756">
    <property type="entry name" value="UDP-Glycosyltransferase/glycogen phosphorylase"/>
    <property type="match status" value="1"/>
</dbReference>
<name>A0ABV7F8B8_9BURK</name>
<evidence type="ECO:0000256" key="1">
    <source>
        <dbReference type="ARBA" id="ARBA00022676"/>
    </source>
</evidence>
<gene>
    <name evidence="3" type="ORF">ACFOFO_20625</name>
</gene>
<reference evidence="4" key="1">
    <citation type="journal article" date="2019" name="Int. J. Syst. Evol. Microbiol.">
        <title>The Global Catalogue of Microorganisms (GCM) 10K type strain sequencing project: providing services to taxonomists for standard genome sequencing and annotation.</title>
        <authorList>
            <consortium name="The Broad Institute Genomics Platform"/>
            <consortium name="The Broad Institute Genome Sequencing Center for Infectious Disease"/>
            <person name="Wu L."/>
            <person name="Ma J."/>
        </authorList>
    </citation>
    <scope>NUCLEOTIDE SEQUENCE [LARGE SCALE GENOMIC DNA]</scope>
    <source>
        <strain evidence="4">KCTC 42986</strain>
    </source>
</reference>
<accession>A0ABV7F8B8</accession>
<dbReference type="Proteomes" id="UP001595530">
    <property type="component" value="Unassembled WGS sequence"/>
</dbReference>
<evidence type="ECO:0000313" key="4">
    <source>
        <dbReference type="Proteomes" id="UP001595530"/>
    </source>
</evidence>
<dbReference type="Pfam" id="PF05045">
    <property type="entry name" value="RgpF"/>
    <property type="match status" value="1"/>
</dbReference>
<sequence length="949" mass="105208">MEHFELNELKQHAANLALIVDDRERRIAGLDQAIAERDGQIASLNHAVAERGGQIASLNQAIAERDGQIAGLKQATSERDGQVASLNKAELERDGQLVLLSQTVAGRDQEIAALRNSTSWRITKPLRFVSGLLRGKRDQLRVVRARGLKRAISLVKRPDMAVAQELDQLPNGFDPALYLKLNPDVADAGGDPTIHYLHHGRREGRVFSVPDLCFDHDLNVDRETVLLVSHEASRTGAPVLSLNLVHGLVGRYNVIVLLLVGGPLSDAFRLAGAAVMTSSNLRRNPVLAQLIVGQLCARFHFKFALVNSIESRVVLPALGEYFVPAISLVHEFASYIRPRGAFREALFWSGEVVFSANVTMENALAEYPDLGDRSAHILPQGRCLLPLGEFNEEQMQAERERIRRLIRPKDIAENSVIVLGAGSVELRKGVDLFIECAARVVRTPEGNRYRFVWIGKGYDPDNDIGYSVYLADQIRRAGLQEHVFFVDETNAIEVAYEEADLFLLSSRLDPLPNVAIDAMAHGVPVLCFNKTTGIADFLIESGLRNHCVAEYLDSADMAEKIVALAAQVLRESVADRCREASIAYFSMKEYIARLEVLAQGACDRTRQEKADTQVILGSGLFRRDFSPPRRQAQTIEAEVREYVRAWASGISRRKPLPGFHPGVYLEQHGLVNQGADPFADYLRAGRPAGPWDNPVIVAGDTKGTDLPANQRVALHVHVYYPDLLPEIMTRLSRNRICPDLFVSITDEKARESVVSELKNYKGQVVDIQLVPNRGRDIGPFFTAFGQRIVANYDFIGHIHTKKSADLKDATVGQSWYRFLLENLLGGESGAMADRILANMKGDTSIGMVFPDDPHVVGWSDNRAFADILAVRMGLENLPDNFVFPVGTMFWATSSALLPLMNLKLDWDDYPDEPLPYDGSSLHAIERLFSLSLSANNLRSVTTNVIGLTR</sequence>
<protein>
    <submittedName>
        <fullName evidence="3">Rhamnan synthesis F family protein</fullName>
    </submittedName>
</protein>
<organism evidence="3 4">
    <name type="scientific">Undibacterium arcticum</name>
    <dbReference type="NCBI Taxonomy" id="1762892"/>
    <lineage>
        <taxon>Bacteria</taxon>
        <taxon>Pseudomonadati</taxon>
        <taxon>Pseudomonadota</taxon>
        <taxon>Betaproteobacteria</taxon>
        <taxon>Burkholderiales</taxon>
        <taxon>Oxalobacteraceae</taxon>
        <taxon>Undibacterium</taxon>
    </lineage>
</organism>
<dbReference type="RefSeq" id="WP_390332665.1">
    <property type="nucleotide sequence ID" value="NZ_JBHRTP010000072.1"/>
</dbReference>
<comment type="caution">
    <text evidence="3">The sequence shown here is derived from an EMBL/GenBank/DDBJ whole genome shotgun (WGS) entry which is preliminary data.</text>
</comment>
<keyword evidence="1" id="KW-0328">Glycosyltransferase</keyword>
<dbReference type="PANTHER" id="PTHR12526">
    <property type="entry name" value="GLYCOSYLTRANSFERASE"/>
    <property type="match status" value="1"/>
</dbReference>
<keyword evidence="2" id="KW-0808">Transferase</keyword>
<dbReference type="Pfam" id="PF13692">
    <property type="entry name" value="Glyco_trans_1_4"/>
    <property type="match status" value="1"/>
</dbReference>
<dbReference type="Gene3D" id="1.20.5.730">
    <property type="entry name" value="Single helix bin"/>
    <property type="match status" value="1"/>
</dbReference>
<dbReference type="EMBL" id="JBHRTP010000072">
    <property type="protein sequence ID" value="MFC3110338.1"/>
    <property type="molecule type" value="Genomic_DNA"/>
</dbReference>
<proteinExistence type="predicted"/>
<dbReference type="Gene3D" id="3.40.50.2000">
    <property type="entry name" value="Glycogen Phosphorylase B"/>
    <property type="match status" value="1"/>
</dbReference>
<evidence type="ECO:0000313" key="3">
    <source>
        <dbReference type="EMBL" id="MFC3110338.1"/>
    </source>
</evidence>
<keyword evidence="4" id="KW-1185">Reference proteome</keyword>
<dbReference type="PANTHER" id="PTHR12526:SF629">
    <property type="entry name" value="TEICHURONIC ACID BIOSYNTHESIS GLYCOSYLTRANSFERASE TUAH-RELATED"/>
    <property type="match status" value="1"/>
</dbReference>
<dbReference type="InterPro" id="IPR007739">
    <property type="entry name" value="RgpF"/>
</dbReference>